<dbReference type="GeneID" id="37266751"/>
<reference evidence="2 3" key="1">
    <citation type="journal article" date="2018" name="Mol. Biol. Evol.">
        <title>Broad Genomic Sampling Reveals a Smut Pathogenic Ancestry of the Fungal Clade Ustilaginomycotina.</title>
        <authorList>
            <person name="Kijpornyongpan T."/>
            <person name="Mondo S.J."/>
            <person name="Barry K."/>
            <person name="Sandor L."/>
            <person name="Lee J."/>
            <person name="Lipzen A."/>
            <person name="Pangilinan J."/>
            <person name="LaButti K."/>
            <person name="Hainaut M."/>
            <person name="Henrissat B."/>
            <person name="Grigoriev I.V."/>
            <person name="Spatafora J.W."/>
            <person name="Aime M.C."/>
        </authorList>
    </citation>
    <scope>NUCLEOTIDE SEQUENCE [LARGE SCALE GENOMIC DNA]</scope>
    <source>
        <strain evidence="2 3">MCA 4186</strain>
    </source>
</reference>
<keyword evidence="3" id="KW-1185">Reference proteome</keyword>
<feature type="region of interest" description="Disordered" evidence="1">
    <location>
        <begin position="83"/>
        <end position="122"/>
    </location>
</feature>
<accession>A0A316Z284</accession>
<protein>
    <submittedName>
        <fullName evidence="2">Uncharacterized protein</fullName>
    </submittedName>
</protein>
<gene>
    <name evidence="2" type="ORF">FA09DRAFT_154052</name>
</gene>
<dbReference type="Proteomes" id="UP000245946">
    <property type="component" value="Unassembled WGS sequence"/>
</dbReference>
<dbReference type="AlphaFoldDB" id="A0A316Z284"/>
<evidence type="ECO:0000313" key="2">
    <source>
        <dbReference type="EMBL" id="PWN95204.1"/>
    </source>
</evidence>
<evidence type="ECO:0000313" key="3">
    <source>
        <dbReference type="Proteomes" id="UP000245946"/>
    </source>
</evidence>
<name>A0A316Z284_9BASI</name>
<evidence type="ECO:0000256" key="1">
    <source>
        <dbReference type="SAM" id="MobiDB-lite"/>
    </source>
</evidence>
<dbReference type="RefSeq" id="XP_025595483.1">
    <property type="nucleotide sequence ID" value="XM_025739205.1"/>
</dbReference>
<organism evidence="2 3">
    <name type="scientific">Tilletiopsis washingtonensis</name>
    <dbReference type="NCBI Taxonomy" id="58919"/>
    <lineage>
        <taxon>Eukaryota</taxon>
        <taxon>Fungi</taxon>
        <taxon>Dikarya</taxon>
        <taxon>Basidiomycota</taxon>
        <taxon>Ustilaginomycotina</taxon>
        <taxon>Exobasidiomycetes</taxon>
        <taxon>Entylomatales</taxon>
        <taxon>Entylomatales incertae sedis</taxon>
        <taxon>Tilletiopsis</taxon>
    </lineage>
</organism>
<feature type="compositionally biased region" description="Polar residues" evidence="1">
    <location>
        <begin position="87"/>
        <end position="97"/>
    </location>
</feature>
<proteinExistence type="predicted"/>
<sequence>MCLRARARDPTTDRRHSAVPAVQREPPCYVPVAHAHATASGVQPGRSLHTIAGRGWRGRHARVCHAITATVAGAEHLGLALAGNEPQGKSQGKSQRSPIPRAPREREQCAQESEGSVRSAHHGSPLIFAPSCSTCRLARHAAHADSARSSMTKRMAQRWNCTACRWWCSLACSGAAAPWRAGGRVKRKLLGRGMTAKQSLSSKDQIACEKIRPRWR</sequence>
<dbReference type="EMBL" id="KZ819306">
    <property type="protein sequence ID" value="PWN95204.1"/>
    <property type="molecule type" value="Genomic_DNA"/>
</dbReference>